<evidence type="ECO:0000313" key="13">
    <source>
        <dbReference type="EMBL" id="NXI81382.1"/>
    </source>
</evidence>
<comment type="similarity">
    <text evidence="8">Belongs to the FOXJ1 family.</text>
</comment>
<dbReference type="AlphaFoldDB" id="A0A7K9W8P5"/>
<dbReference type="GO" id="GO:0000978">
    <property type="term" value="F:RNA polymerase II cis-regulatory region sequence-specific DNA binding"/>
    <property type="evidence" value="ECO:0007669"/>
    <property type="project" value="TreeGrafter"/>
</dbReference>
<feature type="compositionally biased region" description="Polar residues" evidence="11">
    <location>
        <begin position="207"/>
        <end position="222"/>
    </location>
</feature>
<keyword evidence="6" id="KW-0804">Transcription</keyword>
<feature type="region of interest" description="Disordered" evidence="11">
    <location>
        <begin position="203"/>
        <end position="250"/>
    </location>
</feature>
<evidence type="ECO:0000313" key="14">
    <source>
        <dbReference type="Proteomes" id="UP000561178"/>
    </source>
</evidence>
<keyword evidence="4 10" id="KW-0238">DNA-binding</keyword>
<dbReference type="GO" id="GO:0005634">
    <property type="term" value="C:nucleus"/>
    <property type="evidence" value="ECO:0007669"/>
    <property type="project" value="UniProtKB-SubCell"/>
</dbReference>
<dbReference type="InterPro" id="IPR036390">
    <property type="entry name" value="WH_DNA-bd_sf"/>
</dbReference>
<evidence type="ECO:0000256" key="1">
    <source>
        <dbReference type="ARBA" id="ARBA00004123"/>
    </source>
</evidence>
<keyword evidence="2" id="KW-0970">Cilium biogenesis/degradation</keyword>
<keyword evidence="7 10" id="KW-0539">Nucleus</keyword>
<evidence type="ECO:0000256" key="5">
    <source>
        <dbReference type="ARBA" id="ARBA00023159"/>
    </source>
</evidence>
<keyword evidence="5" id="KW-0010">Activator</keyword>
<evidence type="ECO:0000256" key="2">
    <source>
        <dbReference type="ARBA" id="ARBA00022794"/>
    </source>
</evidence>
<dbReference type="InterPro" id="IPR047512">
    <property type="entry name" value="FH_FOXJ1"/>
</dbReference>
<dbReference type="GO" id="GO:0000981">
    <property type="term" value="F:DNA-binding transcription factor activity, RNA polymerase II-specific"/>
    <property type="evidence" value="ECO:0007669"/>
    <property type="project" value="TreeGrafter"/>
</dbReference>
<evidence type="ECO:0000256" key="8">
    <source>
        <dbReference type="ARBA" id="ARBA00034770"/>
    </source>
</evidence>
<comment type="caution">
    <text evidence="13">The sequence shown here is derived from an EMBL/GenBank/DDBJ whole genome shotgun (WGS) entry which is preliminary data.</text>
</comment>
<dbReference type="InterPro" id="IPR018122">
    <property type="entry name" value="TF_fork_head_CS_1"/>
</dbReference>
<keyword evidence="3" id="KW-0805">Transcription regulation</keyword>
<dbReference type="EMBL" id="VXAC01003727">
    <property type="protein sequence ID" value="NXI81382.1"/>
    <property type="molecule type" value="Genomic_DNA"/>
</dbReference>
<evidence type="ECO:0000256" key="11">
    <source>
        <dbReference type="SAM" id="MobiDB-lite"/>
    </source>
</evidence>
<accession>A0A7K9W8P5</accession>
<evidence type="ECO:0000256" key="3">
    <source>
        <dbReference type="ARBA" id="ARBA00023015"/>
    </source>
</evidence>
<dbReference type="SUPFAM" id="SSF46785">
    <property type="entry name" value="Winged helix' DNA-binding domain"/>
    <property type="match status" value="1"/>
</dbReference>
<feature type="non-terminal residue" evidence="13">
    <location>
        <position position="347"/>
    </location>
</feature>
<dbReference type="PANTHER" id="PTHR46805">
    <property type="entry name" value="FORKHEAD BOX PROTEIN J1"/>
    <property type="match status" value="1"/>
</dbReference>
<sequence>FQSPGFPLTAEELCHYIDIPRASSSSSSSSSATCAAPPRQAAVPALSGDIDYKTNARVKPPYSYATLICMAMEASKKPKITLAAICKWISDNFCYFRRTDPSWQSSIRHNLCINKRFVKVPRGKGEPGRGAFWKLHPRYAEQLKSSTPKERGALPAEPIPAAPTSRARQESQRILSPAAAPCSSQSSLEVGAELQQLLQEFEEFESSHSWNPVGSEAGQQHKQPWPAPLAEAPWLPSSAAGPQEEPSELMELKGGTDWEALLDFPPERGDFSVLGDLELPPPSQPGAFPAAQEQQQILPEGSPSRPGLDETLMATAFLEAAWPEEMGENLCSRIAAEHWAENIPGSL</sequence>
<evidence type="ECO:0000256" key="7">
    <source>
        <dbReference type="ARBA" id="ARBA00023242"/>
    </source>
</evidence>
<dbReference type="InterPro" id="IPR036388">
    <property type="entry name" value="WH-like_DNA-bd_sf"/>
</dbReference>
<dbReference type="PROSITE" id="PS50039">
    <property type="entry name" value="FORK_HEAD_3"/>
    <property type="match status" value="1"/>
</dbReference>
<organism evidence="13 14">
    <name type="scientific">Rhipidura dahli</name>
    <dbReference type="NCBI Taxonomy" id="667186"/>
    <lineage>
        <taxon>Eukaryota</taxon>
        <taxon>Metazoa</taxon>
        <taxon>Chordata</taxon>
        <taxon>Craniata</taxon>
        <taxon>Vertebrata</taxon>
        <taxon>Euteleostomi</taxon>
        <taxon>Archelosauria</taxon>
        <taxon>Archosauria</taxon>
        <taxon>Dinosauria</taxon>
        <taxon>Saurischia</taxon>
        <taxon>Theropoda</taxon>
        <taxon>Coelurosauria</taxon>
        <taxon>Aves</taxon>
        <taxon>Neognathae</taxon>
        <taxon>Neoaves</taxon>
        <taxon>Telluraves</taxon>
        <taxon>Australaves</taxon>
        <taxon>Passeriformes</taxon>
        <taxon>Rhipiduridae</taxon>
        <taxon>Rhipidura</taxon>
    </lineage>
</organism>
<evidence type="ECO:0000256" key="9">
    <source>
        <dbReference type="ARBA" id="ARBA00034868"/>
    </source>
</evidence>
<dbReference type="FunFam" id="1.10.10.10:FF:000135">
    <property type="entry name" value="forkhead box protein G1"/>
    <property type="match status" value="1"/>
</dbReference>
<feature type="domain" description="Fork-head" evidence="12">
    <location>
        <begin position="59"/>
        <end position="143"/>
    </location>
</feature>
<name>A0A7K9W8P5_9PASS</name>
<dbReference type="Pfam" id="PF00250">
    <property type="entry name" value="Forkhead"/>
    <property type="match status" value="1"/>
</dbReference>
<dbReference type="SMART" id="SM00339">
    <property type="entry name" value="FH"/>
    <property type="match status" value="1"/>
</dbReference>
<evidence type="ECO:0000256" key="6">
    <source>
        <dbReference type="ARBA" id="ARBA00023163"/>
    </source>
</evidence>
<protein>
    <recommendedName>
        <fullName evidence="9">Forkhead box protein G1</fullName>
    </recommendedName>
</protein>
<proteinExistence type="inferred from homology"/>
<feature type="compositionally biased region" description="Low complexity" evidence="11">
    <location>
        <begin position="228"/>
        <end position="240"/>
    </location>
</feature>
<feature type="region of interest" description="Disordered" evidence="11">
    <location>
        <begin position="144"/>
        <end position="182"/>
    </location>
</feature>
<keyword evidence="14" id="KW-1185">Reference proteome</keyword>
<evidence type="ECO:0000256" key="4">
    <source>
        <dbReference type="ARBA" id="ARBA00023125"/>
    </source>
</evidence>
<feature type="region of interest" description="Disordered" evidence="11">
    <location>
        <begin position="262"/>
        <end position="288"/>
    </location>
</feature>
<reference evidence="13 14" key="1">
    <citation type="submission" date="2019-09" db="EMBL/GenBank/DDBJ databases">
        <title>Bird 10,000 Genomes (B10K) Project - Family phase.</title>
        <authorList>
            <person name="Zhang G."/>
        </authorList>
    </citation>
    <scope>NUCLEOTIDE SEQUENCE [LARGE SCALE GENOMIC DNA]</scope>
    <source>
        <strain evidence="13">B10K-DU-001-49</strain>
        <tissue evidence="13">Muscle</tissue>
    </source>
</reference>
<dbReference type="PRINTS" id="PR00053">
    <property type="entry name" value="FORKHEAD"/>
</dbReference>
<dbReference type="CDD" id="cd20023">
    <property type="entry name" value="FH_FOXJ1"/>
    <property type="match status" value="1"/>
</dbReference>
<dbReference type="InterPro" id="IPR047513">
    <property type="entry name" value="FOXJ1"/>
</dbReference>
<dbReference type="GO" id="GO:0030030">
    <property type="term" value="P:cell projection organization"/>
    <property type="evidence" value="ECO:0007669"/>
    <property type="project" value="UniProtKB-KW"/>
</dbReference>
<gene>
    <name evidence="13" type="primary">Foxj1_0</name>
    <name evidence="13" type="ORF">RHIDAH_R03570</name>
</gene>
<dbReference type="Gene3D" id="1.10.10.10">
    <property type="entry name" value="Winged helix-like DNA-binding domain superfamily/Winged helix DNA-binding domain"/>
    <property type="match status" value="1"/>
</dbReference>
<evidence type="ECO:0000256" key="10">
    <source>
        <dbReference type="PROSITE-ProRule" id="PRU00089"/>
    </source>
</evidence>
<feature type="non-terminal residue" evidence="13">
    <location>
        <position position="1"/>
    </location>
</feature>
<comment type="subcellular location">
    <subcellularLocation>
        <location evidence="1 10">Nucleus</location>
    </subcellularLocation>
</comment>
<dbReference type="PROSITE" id="PS00657">
    <property type="entry name" value="FORK_HEAD_1"/>
    <property type="match status" value="1"/>
</dbReference>
<feature type="DNA-binding region" description="Fork-head" evidence="10">
    <location>
        <begin position="59"/>
        <end position="143"/>
    </location>
</feature>
<dbReference type="PANTHER" id="PTHR46805:SF1">
    <property type="entry name" value="FORKHEAD BOX PROTEIN J1"/>
    <property type="match status" value="1"/>
</dbReference>
<evidence type="ECO:0000259" key="12">
    <source>
        <dbReference type="PROSITE" id="PS50039"/>
    </source>
</evidence>
<dbReference type="PROSITE" id="PS00658">
    <property type="entry name" value="FORK_HEAD_2"/>
    <property type="match status" value="1"/>
</dbReference>
<dbReference type="InterPro" id="IPR001766">
    <property type="entry name" value="Fork_head_dom"/>
</dbReference>
<dbReference type="InterPro" id="IPR030456">
    <property type="entry name" value="TF_fork_head_CS_2"/>
</dbReference>
<dbReference type="Proteomes" id="UP000561178">
    <property type="component" value="Unassembled WGS sequence"/>
</dbReference>